<keyword evidence="5" id="KW-0378">Hydrolase</keyword>
<dbReference type="GO" id="GO:0071555">
    <property type="term" value="P:cell wall organization"/>
    <property type="evidence" value="ECO:0007669"/>
    <property type="project" value="UniProtKB-KW"/>
</dbReference>
<evidence type="ECO:0000256" key="10">
    <source>
        <dbReference type="ARBA" id="ARBA00044770"/>
    </source>
</evidence>
<keyword evidence="9" id="KW-0961">Cell wall biogenesis/degradation</keyword>
<accession>A0A094PSL7</accession>
<keyword evidence="1" id="KW-0121">Carboxypeptidase</keyword>
<dbReference type="Pfam" id="PF00912">
    <property type="entry name" value="Transgly"/>
    <property type="match status" value="1"/>
</dbReference>
<dbReference type="InterPro" id="IPR050396">
    <property type="entry name" value="Glycosyltr_51/Transpeptidase"/>
</dbReference>
<evidence type="ECO:0000259" key="14">
    <source>
        <dbReference type="Pfam" id="PF00905"/>
    </source>
</evidence>
<evidence type="ECO:0000256" key="9">
    <source>
        <dbReference type="ARBA" id="ARBA00023316"/>
    </source>
</evidence>
<dbReference type="GO" id="GO:0008658">
    <property type="term" value="F:penicillin binding"/>
    <property type="evidence" value="ECO:0007669"/>
    <property type="project" value="InterPro"/>
</dbReference>
<evidence type="ECO:0000256" key="13">
    <source>
        <dbReference type="SAM" id="Phobius"/>
    </source>
</evidence>
<evidence type="ECO:0000256" key="3">
    <source>
        <dbReference type="ARBA" id="ARBA00022676"/>
    </source>
</evidence>
<keyword evidence="13" id="KW-1133">Transmembrane helix</keyword>
<dbReference type="InterPro" id="IPR023346">
    <property type="entry name" value="Lysozyme-like_dom_sf"/>
</dbReference>
<dbReference type="GO" id="GO:0030288">
    <property type="term" value="C:outer membrane-bounded periplasmic space"/>
    <property type="evidence" value="ECO:0007669"/>
    <property type="project" value="TreeGrafter"/>
</dbReference>
<dbReference type="InterPro" id="IPR036950">
    <property type="entry name" value="PBP_transglycosylase"/>
</dbReference>
<dbReference type="GO" id="GO:0009252">
    <property type="term" value="P:peptidoglycan biosynthetic process"/>
    <property type="evidence" value="ECO:0007669"/>
    <property type="project" value="UniProtKB-KW"/>
</dbReference>
<keyword evidence="8" id="KW-0511">Multifunctional enzyme</keyword>
<name>A0A094PSL7_9ZZZZ</name>
<dbReference type="GO" id="GO:0008360">
    <property type="term" value="P:regulation of cell shape"/>
    <property type="evidence" value="ECO:0007669"/>
    <property type="project" value="UniProtKB-KW"/>
</dbReference>
<keyword evidence="7" id="KW-0573">Peptidoglycan synthesis</keyword>
<feature type="compositionally biased region" description="Low complexity" evidence="12">
    <location>
        <begin position="1"/>
        <end position="13"/>
    </location>
</feature>
<feature type="domain" description="Penicillin-binding protein transpeptidase" evidence="14">
    <location>
        <begin position="412"/>
        <end position="623"/>
    </location>
</feature>
<organism evidence="16">
    <name type="scientific">freshwater metagenome</name>
    <dbReference type="NCBI Taxonomy" id="449393"/>
    <lineage>
        <taxon>unclassified sequences</taxon>
        <taxon>metagenomes</taxon>
        <taxon>ecological metagenomes</taxon>
    </lineage>
</organism>
<dbReference type="GO" id="GO:0006508">
    <property type="term" value="P:proteolysis"/>
    <property type="evidence" value="ECO:0007669"/>
    <property type="project" value="UniProtKB-KW"/>
</dbReference>
<proteinExistence type="predicted"/>
<dbReference type="GO" id="GO:0008955">
    <property type="term" value="F:peptidoglycan glycosyltransferase activity"/>
    <property type="evidence" value="ECO:0007669"/>
    <property type="project" value="UniProtKB-EC"/>
</dbReference>
<evidence type="ECO:0000256" key="12">
    <source>
        <dbReference type="SAM" id="MobiDB-lite"/>
    </source>
</evidence>
<feature type="region of interest" description="Disordered" evidence="12">
    <location>
        <begin position="1"/>
        <end position="21"/>
    </location>
</feature>
<dbReference type="InterPro" id="IPR001460">
    <property type="entry name" value="PCN-bd_Tpept"/>
</dbReference>
<feature type="transmembrane region" description="Helical" evidence="13">
    <location>
        <begin position="38"/>
        <end position="57"/>
    </location>
</feature>
<dbReference type="EC" id="2.4.99.28" evidence="10"/>
<dbReference type="Gene3D" id="1.10.3810.10">
    <property type="entry name" value="Biosynthetic peptidoglycan transglycosylase-like"/>
    <property type="match status" value="1"/>
</dbReference>
<dbReference type="GO" id="GO:0004180">
    <property type="term" value="F:carboxypeptidase activity"/>
    <property type="evidence" value="ECO:0007669"/>
    <property type="project" value="UniProtKB-KW"/>
</dbReference>
<keyword evidence="13" id="KW-0812">Transmembrane</keyword>
<comment type="caution">
    <text evidence="16">The sequence shown here is derived from an EMBL/GenBank/DDBJ whole genome shotgun (WGS) entry which is preliminary data.</text>
</comment>
<dbReference type="Gene3D" id="3.40.710.10">
    <property type="entry name" value="DD-peptidase/beta-lactamase superfamily"/>
    <property type="match status" value="1"/>
</dbReference>
<feature type="region of interest" description="Disordered" evidence="12">
    <location>
        <begin position="673"/>
        <end position="727"/>
    </location>
</feature>
<dbReference type="PANTHER" id="PTHR32282">
    <property type="entry name" value="BINDING PROTEIN TRANSPEPTIDASE, PUTATIVE-RELATED"/>
    <property type="match status" value="1"/>
</dbReference>
<dbReference type="PANTHER" id="PTHR32282:SF33">
    <property type="entry name" value="PEPTIDOGLYCAN GLYCOSYLTRANSFERASE"/>
    <property type="match status" value="1"/>
</dbReference>
<evidence type="ECO:0000256" key="11">
    <source>
        <dbReference type="ARBA" id="ARBA00049902"/>
    </source>
</evidence>
<keyword evidence="4" id="KW-0808">Transferase</keyword>
<keyword evidence="2" id="KW-0645">Protease</keyword>
<dbReference type="InterPro" id="IPR001264">
    <property type="entry name" value="Glyco_trans_51"/>
</dbReference>
<dbReference type="InterPro" id="IPR012338">
    <property type="entry name" value="Beta-lactam/transpept-like"/>
</dbReference>
<dbReference type="Pfam" id="PF00905">
    <property type="entry name" value="Transpeptidase"/>
    <property type="match status" value="1"/>
</dbReference>
<feature type="compositionally biased region" description="Low complexity" evidence="12">
    <location>
        <begin position="676"/>
        <end position="727"/>
    </location>
</feature>
<keyword evidence="3" id="KW-0328">Glycosyltransferase</keyword>
<evidence type="ECO:0000256" key="8">
    <source>
        <dbReference type="ARBA" id="ARBA00023268"/>
    </source>
</evidence>
<dbReference type="AlphaFoldDB" id="A0A094PSL7"/>
<dbReference type="SUPFAM" id="SSF56601">
    <property type="entry name" value="beta-lactamase/transpeptidase-like"/>
    <property type="match status" value="1"/>
</dbReference>
<evidence type="ECO:0000256" key="1">
    <source>
        <dbReference type="ARBA" id="ARBA00022645"/>
    </source>
</evidence>
<keyword evidence="6" id="KW-0133">Cell shape</keyword>
<evidence type="ECO:0000256" key="6">
    <source>
        <dbReference type="ARBA" id="ARBA00022960"/>
    </source>
</evidence>
<comment type="catalytic activity">
    <reaction evidence="11">
        <text>[GlcNAc-(1-&gt;4)-Mur2Ac(oyl-L-Ala-gamma-D-Glu-L-Lys-D-Ala-D-Ala)](n)-di-trans,octa-cis-undecaprenyl diphosphate + beta-D-GlcNAc-(1-&gt;4)-Mur2Ac(oyl-L-Ala-gamma-D-Glu-L-Lys-D-Ala-D-Ala)-di-trans,octa-cis-undecaprenyl diphosphate = [GlcNAc-(1-&gt;4)-Mur2Ac(oyl-L-Ala-gamma-D-Glu-L-Lys-D-Ala-D-Ala)](n+1)-di-trans,octa-cis-undecaprenyl diphosphate + di-trans,octa-cis-undecaprenyl diphosphate + H(+)</text>
        <dbReference type="Rhea" id="RHEA:23708"/>
        <dbReference type="Rhea" id="RHEA-COMP:9602"/>
        <dbReference type="Rhea" id="RHEA-COMP:9603"/>
        <dbReference type="ChEBI" id="CHEBI:15378"/>
        <dbReference type="ChEBI" id="CHEBI:58405"/>
        <dbReference type="ChEBI" id="CHEBI:60033"/>
        <dbReference type="ChEBI" id="CHEBI:78435"/>
        <dbReference type="EC" id="2.4.99.28"/>
    </reaction>
</comment>
<evidence type="ECO:0000256" key="7">
    <source>
        <dbReference type="ARBA" id="ARBA00022984"/>
    </source>
</evidence>
<protein>
    <recommendedName>
        <fullName evidence="10">peptidoglycan glycosyltransferase</fullName>
        <ecNumber evidence="10">2.4.99.28</ecNumber>
    </recommendedName>
</protein>
<dbReference type="EMBL" id="JNSL01000136">
    <property type="protein sequence ID" value="KGA14780.1"/>
    <property type="molecule type" value="Genomic_DNA"/>
</dbReference>
<gene>
    <name evidence="16" type="ORF">GM51_16480</name>
</gene>
<feature type="domain" description="Glycosyl transferase family 51" evidence="15">
    <location>
        <begin position="89"/>
        <end position="271"/>
    </location>
</feature>
<dbReference type="SUPFAM" id="SSF53955">
    <property type="entry name" value="Lysozyme-like"/>
    <property type="match status" value="1"/>
</dbReference>
<evidence type="ECO:0000256" key="2">
    <source>
        <dbReference type="ARBA" id="ARBA00022670"/>
    </source>
</evidence>
<reference evidence="16" key="1">
    <citation type="submission" date="2014-06" db="EMBL/GenBank/DDBJ databases">
        <title>Key roles for freshwater Actinobacteria revealed by deep metagenomic sequencing.</title>
        <authorList>
            <person name="Ghai R."/>
            <person name="Mizuno C.M."/>
            <person name="Picazo A."/>
            <person name="Camacho A."/>
            <person name="Rodriguez-Valera F."/>
        </authorList>
    </citation>
    <scope>NUCLEOTIDE SEQUENCE</scope>
</reference>
<sequence>MSPSTRGSAASGRRSTRAARKVGPDGVRRSIFWRWRRAFFAGGMVGILLIAGAGYLFTQVPLPDKDPPLLQTTFMCSSEVSSGCVADNSIAQLSGGVNRISVDWNEIPQVVVDAVLAAEDRTFFEHGGVDPAGILRAVWTNLQAGGVSQGGSTITQQYVKNVYLTQERTITRKIKEAALAVKVERELPKQEILTRYLNTIYLGRGAYGIEAATRTYFGKDLDQITLPEAAYLAGLIRSPETADAKLPENDPKAQRSRQTAIDRRAAVLDAMVVTGAITTEEATAAKANDWSDVLVRSTKNSYGNVARTEWGTEYFVDYVRHWLITEGGFTDAQVYGGGLRVYTTLDLEDQGAAALAITSTLNQPNDPAAALVSIDDIGAVRAMIGGLDFSGSGKYSKVNLAVGAEGGGAGRQAGSAFKAFTLAEAMNQDMPMSKSYNAPSRISIPKADGGRDWSVGNYADAGLGQLDLIAATMQSSNTAYAQLMLDVGPKNVADLATQMGITSPLKAVPALTLGTSEVSVLDMASGYSTLADNGEHIKPTVVTKVTDAKGNVLYENKVIRKRVLDAKDVAKVNYILNQVVEGGTGTGARIGQPAAGKTGTTENNRDAWFVGFTCKLTTAVWVGYPDGTFMKSVHGISVTGGSFPATIWKKYMTVATKGTSSCPFPYPTDDGTNLGSTSSTSSTSSSSTSSSSTSSTVKPSTTTSSTRPSPSTSTTSTTSTTTTTITP</sequence>
<evidence type="ECO:0000313" key="16">
    <source>
        <dbReference type="EMBL" id="KGA14780.1"/>
    </source>
</evidence>
<evidence type="ECO:0000256" key="5">
    <source>
        <dbReference type="ARBA" id="ARBA00022801"/>
    </source>
</evidence>
<keyword evidence="13" id="KW-0472">Membrane</keyword>
<evidence type="ECO:0000256" key="4">
    <source>
        <dbReference type="ARBA" id="ARBA00022679"/>
    </source>
</evidence>
<evidence type="ECO:0000259" key="15">
    <source>
        <dbReference type="Pfam" id="PF00912"/>
    </source>
</evidence>
<dbReference type="FunFam" id="1.10.3810.10:FF:000001">
    <property type="entry name" value="Penicillin-binding protein 1A"/>
    <property type="match status" value="1"/>
</dbReference>